<evidence type="ECO:0000256" key="7">
    <source>
        <dbReference type="SAM" id="Phobius"/>
    </source>
</evidence>
<dbReference type="Pfam" id="PF10177">
    <property type="entry name" value="DUF2371"/>
    <property type="match status" value="1"/>
</dbReference>
<feature type="compositionally biased region" description="Basic and acidic residues" evidence="6">
    <location>
        <begin position="1"/>
        <end position="23"/>
    </location>
</feature>
<evidence type="ECO:0000256" key="1">
    <source>
        <dbReference type="ARBA" id="ARBA00004141"/>
    </source>
</evidence>
<dbReference type="EMBL" id="BGPR01000328">
    <property type="protein sequence ID" value="GBM13454.1"/>
    <property type="molecule type" value="Genomic_DNA"/>
</dbReference>
<feature type="compositionally biased region" description="Polar residues" evidence="6">
    <location>
        <begin position="629"/>
        <end position="657"/>
    </location>
</feature>
<protein>
    <recommendedName>
        <fullName evidence="10">Transmembrane protein 200A</fullName>
    </recommendedName>
</protein>
<reference evidence="8 9" key="1">
    <citation type="journal article" date="2019" name="Sci. Rep.">
        <title>Orb-weaving spider Araneus ventricosus genome elucidates the spidroin gene catalogue.</title>
        <authorList>
            <person name="Kono N."/>
            <person name="Nakamura H."/>
            <person name="Ohtoshi R."/>
            <person name="Moran D.A.P."/>
            <person name="Shinohara A."/>
            <person name="Yoshida Y."/>
            <person name="Fujiwara M."/>
            <person name="Mori M."/>
            <person name="Tomita M."/>
            <person name="Arakawa K."/>
        </authorList>
    </citation>
    <scope>NUCLEOTIDE SEQUENCE [LARGE SCALE GENOMIC DNA]</scope>
</reference>
<organism evidence="8 9">
    <name type="scientific">Araneus ventricosus</name>
    <name type="common">Orbweaver spider</name>
    <name type="synonym">Epeira ventricosa</name>
    <dbReference type="NCBI Taxonomy" id="182803"/>
    <lineage>
        <taxon>Eukaryota</taxon>
        <taxon>Metazoa</taxon>
        <taxon>Ecdysozoa</taxon>
        <taxon>Arthropoda</taxon>
        <taxon>Chelicerata</taxon>
        <taxon>Arachnida</taxon>
        <taxon>Araneae</taxon>
        <taxon>Araneomorphae</taxon>
        <taxon>Entelegynae</taxon>
        <taxon>Araneoidea</taxon>
        <taxon>Araneidae</taxon>
        <taxon>Araneus</taxon>
    </lineage>
</organism>
<proteinExistence type="inferred from homology"/>
<comment type="subcellular location">
    <subcellularLocation>
        <location evidence="1">Membrane</location>
        <topology evidence="1">Multi-pass membrane protein</topology>
    </subcellularLocation>
</comment>
<evidence type="ECO:0000313" key="9">
    <source>
        <dbReference type="Proteomes" id="UP000499080"/>
    </source>
</evidence>
<dbReference type="PANTHER" id="PTHR31815">
    <property type="entry name" value="AGAP005329-PA"/>
    <property type="match status" value="1"/>
</dbReference>
<feature type="region of interest" description="Disordered" evidence="6">
    <location>
        <begin position="427"/>
        <end position="446"/>
    </location>
</feature>
<feature type="transmembrane region" description="Helical" evidence="7">
    <location>
        <begin position="107"/>
        <end position="128"/>
    </location>
</feature>
<keyword evidence="3 7" id="KW-0812">Transmembrane</keyword>
<keyword evidence="9" id="KW-1185">Reference proteome</keyword>
<evidence type="ECO:0000256" key="4">
    <source>
        <dbReference type="ARBA" id="ARBA00022989"/>
    </source>
</evidence>
<dbReference type="Proteomes" id="UP000499080">
    <property type="component" value="Unassembled WGS sequence"/>
</dbReference>
<feature type="compositionally biased region" description="Polar residues" evidence="6">
    <location>
        <begin position="736"/>
        <end position="746"/>
    </location>
</feature>
<comment type="caution">
    <text evidence="8">The sequence shown here is derived from an EMBL/GenBank/DDBJ whole genome shotgun (WGS) entry which is preliminary data.</text>
</comment>
<feature type="compositionally biased region" description="Polar residues" evidence="6">
    <location>
        <begin position="601"/>
        <end position="619"/>
    </location>
</feature>
<name>A0A4Y2DC49_ARAVE</name>
<accession>A0A4Y2DC49</accession>
<gene>
    <name evidence="8" type="ORF">AVEN_40399_1</name>
</gene>
<feature type="region of interest" description="Disordered" evidence="6">
    <location>
        <begin position="151"/>
        <end position="183"/>
    </location>
</feature>
<evidence type="ECO:0008006" key="10">
    <source>
        <dbReference type="Google" id="ProtNLM"/>
    </source>
</evidence>
<comment type="similarity">
    <text evidence="2">Belongs to the TMEM200 family.</text>
</comment>
<feature type="region of interest" description="Disordered" evidence="6">
    <location>
        <begin position="361"/>
        <end position="393"/>
    </location>
</feature>
<dbReference type="InterPro" id="IPR018787">
    <property type="entry name" value="DUF2371_TMEM200"/>
</dbReference>
<evidence type="ECO:0000256" key="6">
    <source>
        <dbReference type="SAM" id="MobiDB-lite"/>
    </source>
</evidence>
<feature type="compositionally biased region" description="Basic and acidic residues" evidence="6">
    <location>
        <begin position="427"/>
        <end position="440"/>
    </location>
</feature>
<dbReference type="PANTHER" id="PTHR31815:SF1">
    <property type="entry name" value="TRANSMEMBRANE PROTEIN 200C"/>
    <property type="match status" value="1"/>
</dbReference>
<feature type="region of interest" description="Disordered" evidence="6">
    <location>
        <begin position="725"/>
        <end position="746"/>
    </location>
</feature>
<feature type="region of interest" description="Disordered" evidence="6">
    <location>
        <begin position="675"/>
        <end position="712"/>
    </location>
</feature>
<evidence type="ECO:0000256" key="2">
    <source>
        <dbReference type="ARBA" id="ARBA00005308"/>
    </source>
</evidence>
<feature type="transmembrane region" description="Helical" evidence="7">
    <location>
        <begin position="55"/>
        <end position="75"/>
    </location>
</feature>
<evidence type="ECO:0000256" key="5">
    <source>
        <dbReference type="ARBA" id="ARBA00023136"/>
    </source>
</evidence>
<keyword evidence="4 7" id="KW-1133">Transmembrane helix</keyword>
<feature type="region of interest" description="Disordered" evidence="6">
    <location>
        <begin position="1"/>
        <end position="28"/>
    </location>
</feature>
<keyword evidence="5 7" id="KW-0472">Membrane</keyword>
<dbReference type="AlphaFoldDB" id="A0A4Y2DC49"/>
<feature type="compositionally biased region" description="Low complexity" evidence="6">
    <location>
        <begin position="156"/>
        <end position="165"/>
    </location>
</feature>
<dbReference type="OrthoDB" id="9994280at2759"/>
<feature type="compositionally biased region" description="Basic and acidic residues" evidence="6">
    <location>
        <begin position="695"/>
        <end position="705"/>
    </location>
</feature>
<feature type="region of interest" description="Disordered" evidence="6">
    <location>
        <begin position="601"/>
        <end position="659"/>
    </location>
</feature>
<dbReference type="GO" id="GO:0016020">
    <property type="term" value="C:membrane"/>
    <property type="evidence" value="ECO:0007669"/>
    <property type="project" value="UniProtKB-SubCell"/>
</dbReference>
<evidence type="ECO:0000256" key="3">
    <source>
        <dbReference type="ARBA" id="ARBA00022692"/>
    </source>
</evidence>
<evidence type="ECO:0000313" key="8">
    <source>
        <dbReference type="EMBL" id="GBM13454.1"/>
    </source>
</evidence>
<sequence>MEEGKERNDEKESSGETSSESKGKLPSTRTARANWNVMAVRGKVTDKCLWSACKAMTAGFLFIVVGAGMATLGFYSDHLSRVEETKGNTTVWVKNESKDSHLGSLTYFGPVVMGIGGFTIVAACVMTFEARDTAAKIVPIWFKRTRIHVVSGGSGSTPSGRSSKASWERFLSQQRSSEDAGDTRTAVTQALVNFSKYLQNSVDTNKIQLQNPNSKSQQIGIRKCPSEPSLAKNQRDANGNNLPEAVTLLEASTPQPSQRTTYGGGLKTISGTSKPQLLSVAPDTYRQAVSMDCPRSNRYDDDSKETHVAVTVPNTSLQPADKNRIQTLPLQTSCATSSSGSMSVDIYLPQGAVTLKIHDDMKEHKKSPLKPSDSNESRYTKTSQRSEIQSFDNDDDLLSAELDDSVFLNPDPYITTPQIILETTDSTKRNEENPFHKNDNHPLPIESKNASSVEQWATSHTAIPHTENRSESLEVHSPEGSPISPNFSVNFSFDCSEPSINSPDTGMDSVISNPFSSKMCVQPSLSQTDTSFFNVSSLNSMGSSQDISSPLMFCGSPKCFDYDQESTSGNQSTNDYMRKSLEISEFKCEIPKKKLHSFSESTRKQVSITLDPDQTSKGVKSSPRKHSSLESAQIQSSKTQPKSSGSPKRQQFSLESSRLSDDTFLIPPLSPRFLSPKAVSPLTSPSVLTFSPRKTRSDSMPERRQAPSLKRFPLLRQGALDSFAEEGGSVHRLDRSQTQISSPKDS</sequence>
<feature type="compositionally biased region" description="Polar residues" evidence="6">
    <location>
        <begin position="380"/>
        <end position="391"/>
    </location>
</feature>